<name>A0ABX6HN10_9BURK</name>
<gene>
    <name evidence="1" type="ORF">PI93_005665</name>
</gene>
<protein>
    <recommendedName>
        <fullName evidence="3">Integrase</fullName>
    </recommendedName>
</protein>
<keyword evidence="2" id="KW-1185">Reference proteome</keyword>
<reference evidence="1 2" key="1">
    <citation type="journal article" date="2015" name="Genome Announc.">
        <title>Genome Sequences of Two Pandoraea pnomenusa Isolates Recovered 11 Months Apart from a Cystic Fibrosis Patient.</title>
        <authorList>
            <person name="Ee R."/>
            <person name="Ambrose M."/>
            <person name="Lazenby J."/>
            <person name="Williams P."/>
            <person name="Chan K.G."/>
            <person name="Roddam L."/>
        </authorList>
    </citation>
    <scope>NUCLEOTIDE SEQUENCE [LARGE SCALE GENOMIC DNA]</scope>
    <source>
        <strain evidence="1 2">6399</strain>
    </source>
</reference>
<organism evidence="1 2">
    <name type="scientific">Pandoraea fibrosis</name>
    <dbReference type="NCBI Taxonomy" id="1891094"/>
    <lineage>
        <taxon>Bacteria</taxon>
        <taxon>Pseudomonadati</taxon>
        <taxon>Pseudomonadota</taxon>
        <taxon>Betaproteobacteria</taxon>
        <taxon>Burkholderiales</taxon>
        <taxon>Burkholderiaceae</taxon>
        <taxon>Pandoraea</taxon>
    </lineage>
</organism>
<accession>A0ABX6HN10</accession>
<sequence length="273" mass="30486">MGSNSARGPIVVESKKAKARNAMLREWEALSSEQIEDEGGIRGFAEKRNVRYATMRIYLRASGGLRPRGNDRFRVKARPVTNAVLNEWKKLTKEQIEKVGGTEGFASKHNVRLATLRMYVRASGGLSPDGEERLRAHEMKPVTNAILEEWKKLTKEKIAAEGGLRGFARKHNVLYKLLERYACASGGLRPHGEDRLNGHEKNPVTDAMLEEWDALGEEQLKREGGFTGFVKKHNVATAKLQVYVYTSGGLRPRGRARLGRHKRIGITNATLGA</sequence>
<dbReference type="RefSeq" id="WP_144400155.1">
    <property type="nucleotide sequence ID" value="NZ_CP047385.1"/>
</dbReference>
<evidence type="ECO:0000313" key="2">
    <source>
        <dbReference type="Proteomes" id="UP000035080"/>
    </source>
</evidence>
<proteinExistence type="predicted"/>
<dbReference type="EMBL" id="CP047385">
    <property type="protein sequence ID" value="QHF12193.1"/>
    <property type="molecule type" value="Genomic_DNA"/>
</dbReference>
<evidence type="ECO:0008006" key="3">
    <source>
        <dbReference type="Google" id="ProtNLM"/>
    </source>
</evidence>
<evidence type="ECO:0000313" key="1">
    <source>
        <dbReference type="EMBL" id="QHF12193.1"/>
    </source>
</evidence>
<dbReference type="Proteomes" id="UP000035080">
    <property type="component" value="Chromosome"/>
</dbReference>